<accession>A0A401QFK0</accession>
<evidence type="ECO:0000313" key="2">
    <source>
        <dbReference type="Proteomes" id="UP000288216"/>
    </source>
</evidence>
<dbReference type="OrthoDB" id="299997at2759"/>
<dbReference type="EMBL" id="BFAA01054758">
    <property type="protein sequence ID" value="GCB84165.1"/>
    <property type="molecule type" value="Genomic_DNA"/>
</dbReference>
<dbReference type="PANTHER" id="PTHR10338:SF119">
    <property type="entry name" value="INTER-ALPHA-TRYPSIN INHIBITOR HEAVY CHAIN H4"/>
    <property type="match status" value="1"/>
</dbReference>
<proteinExistence type="predicted"/>
<keyword evidence="2" id="KW-1185">Reference proteome</keyword>
<dbReference type="PANTHER" id="PTHR10338">
    <property type="entry name" value="INTER-ALPHA-TRYPSIN INHIBITOR HEAVY CHAIN FAMILY MEMBER"/>
    <property type="match status" value="1"/>
</dbReference>
<comment type="caution">
    <text evidence="1">The sequence shown here is derived from an EMBL/GenBank/DDBJ whole genome shotgun (WGS) entry which is preliminary data.</text>
</comment>
<dbReference type="InterPro" id="IPR050934">
    <property type="entry name" value="ITIH"/>
</dbReference>
<organism evidence="1 2">
    <name type="scientific">Scyliorhinus torazame</name>
    <name type="common">Cloudy catshark</name>
    <name type="synonym">Catulus torazame</name>
    <dbReference type="NCBI Taxonomy" id="75743"/>
    <lineage>
        <taxon>Eukaryota</taxon>
        <taxon>Metazoa</taxon>
        <taxon>Chordata</taxon>
        <taxon>Craniata</taxon>
        <taxon>Vertebrata</taxon>
        <taxon>Chondrichthyes</taxon>
        <taxon>Elasmobranchii</taxon>
        <taxon>Galeomorphii</taxon>
        <taxon>Galeoidea</taxon>
        <taxon>Carcharhiniformes</taxon>
        <taxon>Scyliorhinidae</taxon>
        <taxon>Scyliorhinus</taxon>
    </lineage>
</organism>
<protein>
    <submittedName>
        <fullName evidence="1">Uncharacterized protein</fullName>
    </submittedName>
</protein>
<name>A0A401QFK0_SCYTO</name>
<dbReference type="STRING" id="75743.A0A401QFK0"/>
<feature type="non-terminal residue" evidence="1">
    <location>
        <position position="1"/>
    </location>
</feature>
<dbReference type="Proteomes" id="UP000288216">
    <property type="component" value="Unassembled WGS sequence"/>
</dbReference>
<gene>
    <name evidence="1" type="ORF">scyTo_0024735</name>
</gene>
<sequence>EVTYEELLKRKLGKYEMTLRVKPMQLVSHFQIDVHIFEPEGIAFLNVHGTFLTDDLEQALVKNRTGTKAHISFKPTLEQQRKCQDCSETLLDGDFVIRYDVNRDLSSGGIQIVNGYFVHHFAPANLPKVPKNVIFVIDRSFSMRGLKFKQVI</sequence>
<reference evidence="1 2" key="1">
    <citation type="journal article" date="2018" name="Nat. Ecol. Evol.">
        <title>Shark genomes provide insights into elasmobranch evolution and the origin of vertebrates.</title>
        <authorList>
            <person name="Hara Y"/>
            <person name="Yamaguchi K"/>
            <person name="Onimaru K"/>
            <person name="Kadota M"/>
            <person name="Koyanagi M"/>
            <person name="Keeley SD"/>
            <person name="Tatsumi K"/>
            <person name="Tanaka K"/>
            <person name="Motone F"/>
            <person name="Kageyama Y"/>
            <person name="Nozu R"/>
            <person name="Adachi N"/>
            <person name="Nishimura O"/>
            <person name="Nakagawa R"/>
            <person name="Tanegashima C"/>
            <person name="Kiyatake I"/>
            <person name="Matsumoto R"/>
            <person name="Murakumo K"/>
            <person name="Nishida K"/>
            <person name="Terakita A"/>
            <person name="Kuratani S"/>
            <person name="Sato K"/>
            <person name="Hyodo S Kuraku.S."/>
        </authorList>
    </citation>
    <scope>NUCLEOTIDE SEQUENCE [LARGE SCALE GENOMIC DNA]</scope>
</reference>
<evidence type="ECO:0000313" key="1">
    <source>
        <dbReference type="EMBL" id="GCB84165.1"/>
    </source>
</evidence>
<dbReference type="AlphaFoldDB" id="A0A401QFK0"/>